<gene>
    <name evidence="1" type="ORF">PHACADRAFT_167251</name>
</gene>
<dbReference type="Proteomes" id="UP000008370">
    <property type="component" value="Unassembled WGS sequence"/>
</dbReference>
<dbReference type="RefSeq" id="XP_007402136.1">
    <property type="nucleotide sequence ID" value="XM_007402074.1"/>
</dbReference>
<evidence type="ECO:0000313" key="1">
    <source>
        <dbReference type="EMBL" id="EKM49310.1"/>
    </source>
</evidence>
<dbReference type="HOGENOM" id="CLU_2813231_0_0_1"/>
<dbReference type="KEGG" id="pco:PHACADRAFT_167251"/>
<dbReference type="EMBL" id="JH930487">
    <property type="protein sequence ID" value="EKM49310.1"/>
    <property type="molecule type" value="Genomic_DNA"/>
</dbReference>
<protein>
    <submittedName>
        <fullName evidence="1">Uncharacterized protein</fullName>
    </submittedName>
</protein>
<keyword evidence="2" id="KW-1185">Reference proteome</keyword>
<dbReference type="GeneID" id="18909379"/>
<proteinExistence type="predicted"/>
<name>K5VRF7_PHACS</name>
<accession>K5VRF7</accession>
<evidence type="ECO:0000313" key="2">
    <source>
        <dbReference type="Proteomes" id="UP000008370"/>
    </source>
</evidence>
<dbReference type="AlphaFoldDB" id="K5VRF7"/>
<organism evidence="1 2">
    <name type="scientific">Phanerochaete carnosa (strain HHB-10118-sp)</name>
    <name type="common">White-rot fungus</name>
    <name type="synonym">Peniophora carnosa</name>
    <dbReference type="NCBI Taxonomy" id="650164"/>
    <lineage>
        <taxon>Eukaryota</taxon>
        <taxon>Fungi</taxon>
        <taxon>Dikarya</taxon>
        <taxon>Basidiomycota</taxon>
        <taxon>Agaricomycotina</taxon>
        <taxon>Agaricomycetes</taxon>
        <taxon>Polyporales</taxon>
        <taxon>Phanerochaetaceae</taxon>
        <taxon>Phanerochaete</taxon>
    </lineage>
</organism>
<sequence length="67" mass="6986">MDSGNMKSKQGRNPARICAARCGAVFSATSATPELAGATATASALTLRLKFNCFPYSSPASRRPHPS</sequence>
<reference evidence="1 2" key="1">
    <citation type="journal article" date="2012" name="BMC Genomics">
        <title>Comparative genomics of the white-rot fungi, Phanerochaete carnosa and P. chrysosporium, to elucidate the genetic basis of the distinct wood types they colonize.</title>
        <authorList>
            <person name="Suzuki H."/>
            <person name="MacDonald J."/>
            <person name="Syed K."/>
            <person name="Salamov A."/>
            <person name="Hori C."/>
            <person name="Aerts A."/>
            <person name="Henrissat B."/>
            <person name="Wiebenga A."/>
            <person name="vanKuyk P.A."/>
            <person name="Barry K."/>
            <person name="Lindquist E."/>
            <person name="LaButti K."/>
            <person name="Lapidus A."/>
            <person name="Lucas S."/>
            <person name="Coutinho P."/>
            <person name="Gong Y."/>
            <person name="Samejima M."/>
            <person name="Mahadevan R."/>
            <person name="Abou-Zaid M."/>
            <person name="de Vries R.P."/>
            <person name="Igarashi K."/>
            <person name="Yadav J.S."/>
            <person name="Grigoriev I.V."/>
            <person name="Master E.R."/>
        </authorList>
    </citation>
    <scope>NUCLEOTIDE SEQUENCE [LARGE SCALE GENOMIC DNA]</scope>
    <source>
        <strain evidence="1 2">HHB-10118-sp</strain>
    </source>
</reference>
<dbReference type="InParanoid" id="K5VRF7"/>